<sequence length="1705" mass="184282">MIYYLISSPMNKFIKLLLAIFVFLFTTEIPGAMNFSFGERTDEDKADNPHRLQKNLRVTGKHRNLHLDRDNIFSFENKDRNVVKTDIRYREMNRKGTNVFIHDEVVVPEKSSNISGNQKEFKSISSTTKGMKRNYVHQTTSTSSYSIEASKTSTSPRRFTPHVVLADTTMSNVAFVLLQVKNVVEPVSMTRKNSENSGCFLPKPECDICDATGEECCGTCIDDENPENSGCFECTGSIVQVQYGNLTDDLFMTCETPIGKHYKVKAADKNFINDNFGNGTFLSGEVYLTFDAGAVFNATTAEIESVSPPLLKEKKKKKKKPKPPKPNKSSSKSNKSSNSNKSSSKSNSSKSNSSKSNSNSNSNKNNDAPKAPKSPYSNSNSNKENDDEPKPLPKAPKSNSKKKTPPPPPKKKTPSPPPPKKKTPPPPKKKPPPPPTPKKTPRPPPPPKAPQPKPIKSPKPKEKPPPKKPVHIPKRSKKNENSNSKKNDDEVKDEKKSKDNKNEKKSNDDKKSKKEGDEKKQKRRGRKLQTQVVGNCGTYLGGSCAGTRTVLVVRVIAADKATTASESSLAESIFENPNDSLNLQSWYEQCSYNQLNFVPATGTGINGGVTTVTVPSSSTDGDSVMNNDIAAALNTNFNVSSPNQIANHVMYCLPPGTMSGIAYANVNNWRSVYSDEWCTFVSAQAHEIGHNLMLAHSGDPAATGSAATYGDKSGMMGFSQSNDDGPRQCFNAPKNWQLGWYEDKQVPISFDGWEGNLIGLSDYRNPNVSPEDMIIARANLNESYYVSFNRKTGINSGTIEGGDQVMVHKRDLGMDYGESDVLAYLNSGGSYTAPDTNFKVTVNSIDLNSDPARANVKIERFDPPPPCYTGTVSIFINPDPYPGETSWDIVDDADNVVSSGGSTGESNIVLPNGYYTFSIYDQYGDGICCQYGNGSYTFQAGSTFEVTGGDFGSQESTQFGICNTVSPTTAPTNAPTISPTSSPTALPTKSPTPNPTLSPTLAPSYAPTPEVSTFLQKPIRDNINEDFKTLIECDMLLLQPTKSRTGNDVNIQKFSSPTNRMPINRRTDSPTFGRQTANPTALVLVYYDTSGEGDTQTPSSVPSHFPSNVPSVEPSSLPSFTPSIIPSSNPSLSFSVTPSVLHSDSPSSSMPSSSPSLLPSTEPSKLPSSNPSVRPSTELSVLPSIAPSILPSQLPSMEPSFLPSISPSVLPSSEPSLPPSNQPSLKPSYLPSDMPSYSLSLLPSSAPSMLPTAQTPTMSPAPSYIPSNVPSIEPSSLPSFTPSMIPSSSPSLSFSVTPSLLHSDSPSTSGSPSLLPSRGPSLVPSDIPSIRPSMVPSMTLSLVPSVVQSATPSKVPSNVPSRSPSTSPSKSVAPSHIPSNIPSVEPTFLPSFTPSMIPSSSPSLSFSITPSVLNSDSPSTSDSPSLASSEPSLVPSDIPSIRPSMVPSISLSLVPSKVESNYPSEIPSKEMSRNPSNNPISSTNPSSLLSFIPTDYPTNDNCEQSGRQILTSNGALRKCNYIARNANKLCIRGEKYCANESGNLVRDYSNVCCDSCNLYYNDASCFTITSAPTINAPITFAPTATCKPTTVEVKLNDEINENGIKLKKYNPSTGKFSIKKYGKGKKVFNEANKTYNFDVGCLETDACYRFVFRDKEKETGVSDGFLSGDGYVKVVYGGETIKFSRFNNPNRRNKRVRIKFGDSCP</sequence>
<dbReference type="InterPro" id="IPR053337">
    <property type="entry name" value="AT-2_adhesin"/>
</dbReference>
<feature type="compositionally biased region" description="Low complexity" evidence="1">
    <location>
        <begin position="1473"/>
        <end position="1485"/>
    </location>
</feature>
<dbReference type="Proteomes" id="UP001054902">
    <property type="component" value="Unassembled WGS sequence"/>
</dbReference>
<feature type="compositionally biased region" description="Low complexity" evidence="1">
    <location>
        <begin position="1295"/>
        <end position="1325"/>
    </location>
</feature>
<feature type="compositionally biased region" description="Polar residues" evidence="1">
    <location>
        <begin position="970"/>
        <end position="985"/>
    </location>
</feature>
<organism evidence="2 3">
    <name type="scientific">Chaetoceros tenuissimus</name>
    <dbReference type="NCBI Taxonomy" id="426638"/>
    <lineage>
        <taxon>Eukaryota</taxon>
        <taxon>Sar</taxon>
        <taxon>Stramenopiles</taxon>
        <taxon>Ochrophyta</taxon>
        <taxon>Bacillariophyta</taxon>
        <taxon>Coscinodiscophyceae</taxon>
        <taxon>Chaetocerotophycidae</taxon>
        <taxon>Chaetocerotales</taxon>
        <taxon>Chaetocerotaceae</taxon>
        <taxon>Chaetoceros</taxon>
    </lineage>
</organism>
<keyword evidence="3" id="KW-1185">Reference proteome</keyword>
<dbReference type="PANTHER" id="PTHR37001:SF5">
    <property type="entry name" value="RIIA DOMAIN-CONTAINING PROTEIN"/>
    <property type="match status" value="1"/>
</dbReference>
<reference evidence="2 3" key="1">
    <citation type="journal article" date="2021" name="Sci. Rep.">
        <title>The genome of the diatom Chaetoceros tenuissimus carries an ancient integrated fragment of an extant virus.</title>
        <authorList>
            <person name="Hongo Y."/>
            <person name="Kimura K."/>
            <person name="Takaki Y."/>
            <person name="Yoshida Y."/>
            <person name="Baba S."/>
            <person name="Kobayashi G."/>
            <person name="Nagasaki K."/>
            <person name="Hano T."/>
            <person name="Tomaru Y."/>
        </authorList>
    </citation>
    <scope>NUCLEOTIDE SEQUENCE [LARGE SCALE GENOMIC DNA]</scope>
    <source>
        <strain evidence="2 3">NIES-3715</strain>
    </source>
</reference>
<feature type="compositionally biased region" description="Basic and acidic residues" evidence="1">
    <location>
        <begin position="478"/>
        <end position="520"/>
    </location>
</feature>
<feature type="compositionally biased region" description="Basic residues" evidence="1">
    <location>
        <begin position="313"/>
        <end position="325"/>
    </location>
</feature>
<feature type="region of interest" description="Disordered" evidence="1">
    <location>
        <begin position="1350"/>
        <end position="1380"/>
    </location>
</feature>
<feature type="region of interest" description="Disordered" evidence="1">
    <location>
        <begin position="1206"/>
        <end position="1230"/>
    </location>
</feature>
<feature type="compositionally biased region" description="Pro residues" evidence="1">
    <location>
        <begin position="432"/>
        <end position="457"/>
    </location>
</feature>
<dbReference type="EMBL" id="BLLK01000019">
    <property type="protein sequence ID" value="GFH43999.1"/>
    <property type="molecule type" value="Genomic_DNA"/>
</dbReference>
<feature type="compositionally biased region" description="Basic residues" evidence="1">
    <location>
        <begin position="399"/>
        <end position="431"/>
    </location>
</feature>
<proteinExistence type="predicted"/>
<feature type="region of interest" description="Disordered" evidence="1">
    <location>
        <begin position="1295"/>
        <end position="1330"/>
    </location>
</feature>
<feature type="region of interest" description="Disordered" evidence="1">
    <location>
        <begin position="1410"/>
        <end position="1439"/>
    </location>
</feature>
<feature type="region of interest" description="Disordered" evidence="1">
    <location>
        <begin position="1135"/>
        <end position="1178"/>
    </location>
</feature>
<feature type="compositionally biased region" description="Low complexity" evidence="1">
    <location>
        <begin position="327"/>
        <end position="382"/>
    </location>
</feature>
<evidence type="ECO:0000313" key="3">
    <source>
        <dbReference type="Proteomes" id="UP001054902"/>
    </source>
</evidence>
<evidence type="ECO:0000313" key="2">
    <source>
        <dbReference type="EMBL" id="GFH43999.1"/>
    </source>
</evidence>
<gene>
    <name evidence="2" type="ORF">CTEN210_00473</name>
</gene>
<feature type="compositionally biased region" description="Basic residues" evidence="1">
    <location>
        <begin position="466"/>
        <end position="477"/>
    </location>
</feature>
<feature type="region of interest" description="Disordered" evidence="1">
    <location>
        <begin position="307"/>
        <end position="529"/>
    </location>
</feature>
<accession>A0AAD3GZ56</accession>
<evidence type="ECO:0000256" key="1">
    <source>
        <dbReference type="SAM" id="MobiDB-lite"/>
    </source>
</evidence>
<feature type="compositionally biased region" description="Low complexity" evidence="1">
    <location>
        <begin position="1410"/>
        <end position="1436"/>
    </location>
</feature>
<name>A0AAD3GZ56_9STRA</name>
<dbReference type="PANTHER" id="PTHR37001">
    <property type="entry name" value="PHOSPHORYN, PUTATIVE-RELATED-RELATED"/>
    <property type="match status" value="1"/>
</dbReference>
<comment type="caution">
    <text evidence="2">The sequence shown here is derived from an EMBL/GenBank/DDBJ whole genome shotgun (WGS) entry which is preliminary data.</text>
</comment>
<feature type="region of interest" description="Disordered" evidence="1">
    <location>
        <begin position="1460"/>
        <end position="1485"/>
    </location>
</feature>
<dbReference type="SUPFAM" id="SSF55486">
    <property type="entry name" value="Metalloproteases ('zincins'), catalytic domain"/>
    <property type="match status" value="1"/>
</dbReference>
<feature type="compositionally biased region" description="Polar residues" evidence="1">
    <location>
        <begin position="1048"/>
        <end position="1061"/>
    </location>
</feature>
<feature type="region of interest" description="Disordered" evidence="1">
    <location>
        <begin position="970"/>
        <end position="1006"/>
    </location>
</feature>
<feature type="compositionally biased region" description="Polar residues" evidence="1">
    <location>
        <begin position="1092"/>
        <end position="1110"/>
    </location>
</feature>
<feature type="region of interest" description="Disordered" evidence="1">
    <location>
        <begin position="1048"/>
        <end position="1076"/>
    </location>
</feature>
<protein>
    <recommendedName>
        <fullName evidence="4">Peptidase M11 gametolysin domain-containing protein</fullName>
    </recommendedName>
</protein>
<feature type="compositionally biased region" description="Low complexity" evidence="1">
    <location>
        <begin position="1135"/>
        <end position="1169"/>
    </location>
</feature>
<feature type="compositionally biased region" description="Low complexity" evidence="1">
    <location>
        <begin position="1206"/>
        <end position="1215"/>
    </location>
</feature>
<feature type="compositionally biased region" description="Low complexity" evidence="1">
    <location>
        <begin position="1352"/>
        <end position="1375"/>
    </location>
</feature>
<evidence type="ECO:0008006" key="4">
    <source>
        <dbReference type="Google" id="ProtNLM"/>
    </source>
</evidence>
<feature type="region of interest" description="Disordered" evidence="1">
    <location>
        <begin position="1090"/>
        <end position="1117"/>
    </location>
</feature>